<feature type="domain" description="Exonuclease" evidence="4">
    <location>
        <begin position="2"/>
        <end position="184"/>
    </location>
</feature>
<evidence type="ECO:0000256" key="2">
    <source>
        <dbReference type="ARBA" id="ARBA00022801"/>
    </source>
</evidence>
<dbReference type="InterPro" id="IPR051274">
    <property type="entry name" value="3-5_Exoribonuclease"/>
</dbReference>
<reference evidence="5" key="2">
    <citation type="journal article" date="2021" name="PeerJ">
        <title>Extensive microbial diversity within the chicken gut microbiome revealed by metagenomics and culture.</title>
        <authorList>
            <person name="Gilroy R."/>
            <person name="Ravi A."/>
            <person name="Getino M."/>
            <person name="Pursley I."/>
            <person name="Horton D.L."/>
            <person name="Alikhan N.F."/>
            <person name="Baker D."/>
            <person name="Gharbi K."/>
            <person name="Hall N."/>
            <person name="Watson M."/>
            <person name="Adriaenssens E.M."/>
            <person name="Foster-Nyarko E."/>
            <person name="Jarju S."/>
            <person name="Secka A."/>
            <person name="Antonio M."/>
            <person name="Oren A."/>
            <person name="Chaudhuri R.R."/>
            <person name="La Ragione R."/>
            <person name="Hildebrand F."/>
            <person name="Pallen M.J."/>
        </authorList>
    </citation>
    <scope>NUCLEOTIDE SEQUENCE</scope>
    <source>
        <strain evidence="5">ChiBcec6-7307</strain>
    </source>
</reference>
<keyword evidence="1" id="KW-0540">Nuclease</keyword>
<sequence>MNYIVLDLEWNQCPEGKEKEEHLLPFEIIEIGAVKVNEKHEITDHFHEIIRPVVYRTLHRMTREIISLEEKDLAGKRTFPQASAAFMEWCGEDALFCTWGPGDLMELQRNFAWHHMENPFPFPLFYYDIQKIFSIVYEDRKTRRGLEFAVDYLQIPKLTPFHNAYDDALYTAKIMEYLTDEQILSNSSVDYYRTPQNRRQEIHIQYPTYYKFVSKPFSSKTEALKDRVVSSTRCCLCRKNARKKVRWFSGGGRNYFCLAWCDTHGWLKGKARIRQHTDGTYYVVKTLKLVGDEEAYSIREKQEVLRLKRRLKRTFHTREK</sequence>
<dbReference type="InterPro" id="IPR013520">
    <property type="entry name" value="Ribonucl_H"/>
</dbReference>
<protein>
    <submittedName>
        <fullName evidence="5">Exonuclease domain-containing protein</fullName>
    </submittedName>
</protein>
<evidence type="ECO:0000313" key="5">
    <source>
        <dbReference type="EMBL" id="HIV23409.1"/>
    </source>
</evidence>
<gene>
    <name evidence="5" type="ORF">IAC80_05670</name>
</gene>
<dbReference type="GO" id="GO:0003676">
    <property type="term" value="F:nucleic acid binding"/>
    <property type="evidence" value="ECO:0007669"/>
    <property type="project" value="InterPro"/>
</dbReference>
<dbReference type="AlphaFoldDB" id="A0A9D1T865"/>
<accession>A0A9D1T865</accession>
<name>A0A9D1T865_9FIRM</name>
<dbReference type="EMBL" id="DVOS01000047">
    <property type="protein sequence ID" value="HIV23409.1"/>
    <property type="molecule type" value="Genomic_DNA"/>
</dbReference>
<dbReference type="InterPro" id="IPR036397">
    <property type="entry name" value="RNaseH_sf"/>
</dbReference>
<dbReference type="InterPro" id="IPR047201">
    <property type="entry name" value="ERI-1_3'hExo-like"/>
</dbReference>
<evidence type="ECO:0000313" key="6">
    <source>
        <dbReference type="Proteomes" id="UP000886889"/>
    </source>
</evidence>
<dbReference type="Pfam" id="PF00929">
    <property type="entry name" value="RNase_T"/>
    <property type="match status" value="1"/>
</dbReference>
<evidence type="ECO:0000256" key="3">
    <source>
        <dbReference type="ARBA" id="ARBA00022839"/>
    </source>
</evidence>
<dbReference type="SUPFAM" id="SSF53098">
    <property type="entry name" value="Ribonuclease H-like"/>
    <property type="match status" value="1"/>
</dbReference>
<dbReference type="InterPro" id="IPR012337">
    <property type="entry name" value="RNaseH-like_sf"/>
</dbReference>
<keyword evidence="3 5" id="KW-0269">Exonuclease</keyword>
<dbReference type="SMART" id="SM00479">
    <property type="entry name" value="EXOIII"/>
    <property type="match status" value="1"/>
</dbReference>
<proteinExistence type="predicted"/>
<dbReference type="PANTHER" id="PTHR23044:SF61">
    <property type="entry name" value="3'-5' EXORIBONUCLEASE 1-RELATED"/>
    <property type="match status" value="1"/>
</dbReference>
<dbReference type="PANTHER" id="PTHR23044">
    <property type="entry name" value="3'-5' EXONUCLEASE ERI1-RELATED"/>
    <property type="match status" value="1"/>
</dbReference>
<dbReference type="GO" id="GO:0000175">
    <property type="term" value="F:3'-5'-RNA exonuclease activity"/>
    <property type="evidence" value="ECO:0007669"/>
    <property type="project" value="InterPro"/>
</dbReference>
<dbReference type="Gene3D" id="3.30.420.10">
    <property type="entry name" value="Ribonuclease H-like superfamily/Ribonuclease H"/>
    <property type="match status" value="1"/>
</dbReference>
<dbReference type="Proteomes" id="UP000886889">
    <property type="component" value="Unassembled WGS sequence"/>
</dbReference>
<reference evidence="5" key="1">
    <citation type="submission" date="2020-10" db="EMBL/GenBank/DDBJ databases">
        <authorList>
            <person name="Gilroy R."/>
        </authorList>
    </citation>
    <scope>NUCLEOTIDE SEQUENCE</scope>
    <source>
        <strain evidence="5">ChiBcec6-7307</strain>
    </source>
</reference>
<evidence type="ECO:0000259" key="4">
    <source>
        <dbReference type="SMART" id="SM00479"/>
    </source>
</evidence>
<dbReference type="CDD" id="cd06133">
    <property type="entry name" value="ERI-1_3'hExo_like"/>
    <property type="match status" value="1"/>
</dbReference>
<comment type="caution">
    <text evidence="5">The sequence shown here is derived from an EMBL/GenBank/DDBJ whole genome shotgun (WGS) entry which is preliminary data.</text>
</comment>
<organism evidence="5 6">
    <name type="scientific">Candidatus Merdiplasma excrementigallinarum</name>
    <dbReference type="NCBI Taxonomy" id="2840864"/>
    <lineage>
        <taxon>Bacteria</taxon>
        <taxon>Bacillati</taxon>
        <taxon>Bacillota</taxon>
        <taxon>Clostridia</taxon>
        <taxon>Lachnospirales</taxon>
        <taxon>Lachnospiraceae</taxon>
        <taxon>Lachnospiraceae incertae sedis</taxon>
        <taxon>Candidatus Merdiplasma</taxon>
    </lineage>
</organism>
<keyword evidence="2" id="KW-0378">Hydrolase</keyword>
<evidence type="ECO:0000256" key="1">
    <source>
        <dbReference type="ARBA" id="ARBA00022722"/>
    </source>
</evidence>